<dbReference type="PROSITE" id="PS50109">
    <property type="entry name" value="HIS_KIN"/>
    <property type="match status" value="1"/>
</dbReference>
<dbReference type="AlphaFoldDB" id="A0A812VPN0"/>
<dbReference type="PROSITE" id="PS50112">
    <property type="entry name" value="PAS"/>
    <property type="match status" value="1"/>
</dbReference>
<dbReference type="InterPro" id="IPR005467">
    <property type="entry name" value="His_kinase_dom"/>
</dbReference>
<keyword evidence="11" id="KW-1185">Reference proteome</keyword>
<feature type="domain" description="Histidine kinase" evidence="7">
    <location>
        <begin position="123"/>
        <end position="338"/>
    </location>
</feature>
<evidence type="ECO:0000256" key="1">
    <source>
        <dbReference type="ARBA" id="ARBA00022553"/>
    </source>
</evidence>
<dbReference type="Pfam" id="PF00196">
    <property type="entry name" value="GerE"/>
    <property type="match status" value="1"/>
</dbReference>
<dbReference type="SMART" id="SM00388">
    <property type="entry name" value="HisKA"/>
    <property type="match status" value="1"/>
</dbReference>
<dbReference type="GO" id="GO:0003677">
    <property type="term" value="F:DNA binding"/>
    <property type="evidence" value="ECO:0007669"/>
    <property type="project" value="UniProtKB-KW"/>
</dbReference>
<keyword evidence="3" id="KW-0238">DNA-binding</keyword>
<evidence type="ECO:0000256" key="2">
    <source>
        <dbReference type="ARBA" id="ARBA00023015"/>
    </source>
</evidence>
<dbReference type="Gene3D" id="1.10.10.10">
    <property type="entry name" value="Winged helix-like DNA-binding domain superfamily/Winged helix DNA-binding domain"/>
    <property type="match status" value="1"/>
</dbReference>
<dbReference type="PROSITE" id="PS50110">
    <property type="entry name" value="RESPONSE_REGULATORY"/>
    <property type="match status" value="1"/>
</dbReference>
<dbReference type="NCBIfam" id="TIGR00229">
    <property type="entry name" value="sensory_box"/>
    <property type="match status" value="1"/>
</dbReference>
<dbReference type="OrthoDB" id="8299884at2759"/>
<dbReference type="PRINTS" id="PR00344">
    <property type="entry name" value="BCTRLSENSOR"/>
</dbReference>
<dbReference type="Gene3D" id="3.30.565.10">
    <property type="entry name" value="Histidine kinase-like ATPase, C-terminal domain"/>
    <property type="match status" value="1"/>
</dbReference>
<evidence type="ECO:0000313" key="11">
    <source>
        <dbReference type="Proteomes" id="UP000649617"/>
    </source>
</evidence>
<dbReference type="Gene3D" id="3.30.450.20">
    <property type="entry name" value="PAS domain"/>
    <property type="match status" value="1"/>
</dbReference>
<keyword evidence="4" id="KW-0804">Transcription</keyword>
<dbReference type="PRINTS" id="PR00038">
    <property type="entry name" value="HTHLUXR"/>
</dbReference>
<feature type="modified residue" description="4-aspartylphosphate" evidence="5">
    <location>
        <position position="393"/>
    </location>
</feature>
<dbReference type="PROSITE" id="PS50043">
    <property type="entry name" value="HTH_LUXR_2"/>
    <property type="match status" value="1"/>
</dbReference>
<evidence type="ECO:0000259" key="8">
    <source>
        <dbReference type="PROSITE" id="PS50110"/>
    </source>
</evidence>
<dbReference type="Pfam" id="PF02518">
    <property type="entry name" value="HATPase_c"/>
    <property type="match status" value="1"/>
</dbReference>
<comment type="caution">
    <text evidence="10">The sequence shown here is derived from an EMBL/GenBank/DDBJ whole genome shotgun (WGS) entry which is preliminary data.</text>
</comment>
<dbReference type="InterPro" id="IPR000792">
    <property type="entry name" value="Tscrpt_reg_LuxR_C"/>
</dbReference>
<dbReference type="CDD" id="cd00082">
    <property type="entry name" value="HisKA"/>
    <property type="match status" value="1"/>
</dbReference>
<gene>
    <name evidence="10" type="primary">fixJ</name>
    <name evidence="10" type="ORF">SPIL2461_LOCUS16751</name>
</gene>
<dbReference type="InterPro" id="IPR013655">
    <property type="entry name" value="PAS_fold_3"/>
</dbReference>
<dbReference type="CDD" id="cd06170">
    <property type="entry name" value="LuxR_C_like"/>
    <property type="match status" value="1"/>
</dbReference>
<sequence>MQFVSQGAEALCGYKDTALLASEPDWVDLIHPEDRPRVQALRQDAIEAGERFELQYRISNNAGQTLWVLEQGLAGSTDDGDAIVEGFISDITQRIAYEEQLRLQQEEMAHADRLSILGEMMAGVAHEINQPLTAVSTYAQSCLRFIDPENKRPDRLREALTKMISEIQRAGSVVQRIRDFASERVSENENIDCNELIVEAKQLADAQARMRGIRLQLQPAAEPVCVWGERVALLQVLLSLLRNAFEAIDEANSEAQVKLVVNRVDDEAVQIAVIDCGAGVADLELDDLFRPFATQKQERLGLGLTTSRAIATSHGGRLAYSNNQNQGATFFLMLPLSSARITEVVVVVDDDPGVRDSLSMLLESVGLNHRLYSNAKDFLDEVSDIPGGCLVLDIRMPGMSGLELQSELRARNILLPIIFITGHGDIGMAVKAMRLGALDFITKPYHEQHLLDRIHEALAYENNSRKQLIEHDELVKRISALSERETEVFERVAAGQANKFIAYDLGISERTVEVHRAQIMKKLGARTLAEVVRIRLESQRPVSEPVVSQSRSEAY</sequence>
<dbReference type="Pfam" id="PF00512">
    <property type="entry name" value="HisKA"/>
    <property type="match status" value="1"/>
</dbReference>
<dbReference type="InterPro" id="IPR035965">
    <property type="entry name" value="PAS-like_dom_sf"/>
</dbReference>
<feature type="domain" description="HTH luxR-type" evidence="6">
    <location>
        <begin position="474"/>
        <end position="539"/>
    </location>
</feature>
<dbReference type="SUPFAM" id="SSF47384">
    <property type="entry name" value="Homodimeric domain of signal transducing histidine kinase"/>
    <property type="match status" value="1"/>
</dbReference>
<dbReference type="Proteomes" id="UP000649617">
    <property type="component" value="Unassembled WGS sequence"/>
</dbReference>
<feature type="domain" description="PAS" evidence="9">
    <location>
        <begin position="1"/>
        <end position="49"/>
    </location>
</feature>
<dbReference type="SMART" id="SM00448">
    <property type="entry name" value="REC"/>
    <property type="match status" value="1"/>
</dbReference>
<dbReference type="SUPFAM" id="SSF55874">
    <property type="entry name" value="ATPase domain of HSP90 chaperone/DNA topoisomerase II/histidine kinase"/>
    <property type="match status" value="1"/>
</dbReference>
<evidence type="ECO:0000259" key="7">
    <source>
        <dbReference type="PROSITE" id="PS50109"/>
    </source>
</evidence>
<keyword evidence="1 5" id="KW-0597">Phosphoprotein</keyword>
<evidence type="ECO:0000259" key="6">
    <source>
        <dbReference type="PROSITE" id="PS50043"/>
    </source>
</evidence>
<dbReference type="Gene3D" id="1.10.287.130">
    <property type="match status" value="1"/>
</dbReference>
<dbReference type="InterPro" id="IPR001789">
    <property type="entry name" value="Sig_transdc_resp-reg_receiver"/>
</dbReference>
<evidence type="ECO:0000256" key="4">
    <source>
        <dbReference type="ARBA" id="ARBA00023163"/>
    </source>
</evidence>
<dbReference type="GO" id="GO:0000155">
    <property type="term" value="F:phosphorelay sensor kinase activity"/>
    <property type="evidence" value="ECO:0007669"/>
    <property type="project" value="InterPro"/>
</dbReference>
<dbReference type="Gene3D" id="3.40.50.2300">
    <property type="match status" value="1"/>
</dbReference>
<dbReference type="EMBL" id="CAJNIZ010042748">
    <property type="protein sequence ID" value="CAE7635749.1"/>
    <property type="molecule type" value="Genomic_DNA"/>
</dbReference>
<proteinExistence type="predicted"/>
<dbReference type="SUPFAM" id="SSF55785">
    <property type="entry name" value="PYP-like sensor domain (PAS domain)"/>
    <property type="match status" value="1"/>
</dbReference>
<dbReference type="InterPro" id="IPR016032">
    <property type="entry name" value="Sig_transdc_resp-reg_C-effctor"/>
</dbReference>
<evidence type="ECO:0000256" key="5">
    <source>
        <dbReference type="PROSITE-ProRule" id="PRU00169"/>
    </source>
</evidence>
<dbReference type="SMART" id="SM00421">
    <property type="entry name" value="HTH_LUXR"/>
    <property type="match status" value="1"/>
</dbReference>
<dbReference type="SUPFAM" id="SSF46894">
    <property type="entry name" value="C-terminal effector domain of the bipartite response regulators"/>
    <property type="match status" value="1"/>
</dbReference>
<dbReference type="PANTHER" id="PTHR43547">
    <property type="entry name" value="TWO-COMPONENT HISTIDINE KINASE"/>
    <property type="match status" value="1"/>
</dbReference>
<dbReference type="Pfam" id="PF00072">
    <property type="entry name" value="Response_reg"/>
    <property type="match status" value="1"/>
</dbReference>
<reference evidence="10" key="1">
    <citation type="submission" date="2021-02" db="EMBL/GenBank/DDBJ databases">
        <authorList>
            <person name="Dougan E. K."/>
            <person name="Rhodes N."/>
            <person name="Thang M."/>
            <person name="Chan C."/>
        </authorList>
    </citation>
    <scope>NUCLEOTIDE SEQUENCE</scope>
</reference>
<keyword evidence="2" id="KW-0805">Transcription regulation</keyword>
<dbReference type="GO" id="GO:0006355">
    <property type="term" value="P:regulation of DNA-templated transcription"/>
    <property type="evidence" value="ECO:0007669"/>
    <property type="project" value="InterPro"/>
</dbReference>
<evidence type="ECO:0000313" key="10">
    <source>
        <dbReference type="EMBL" id="CAE7635749.1"/>
    </source>
</evidence>
<protein>
    <submittedName>
        <fullName evidence="10">FixJ protein</fullName>
    </submittedName>
</protein>
<dbReference type="CDD" id="cd17537">
    <property type="entry name" value="REC_FixJ"/>
    <property type="match status" value="1"/>
</dbReference>
<feature type="domain" description="Response regulatory" evidence="8">
    <location>
        <begin position="344"/>
        <end position="458"/>
    </location>
</feature>
<organism evidence="10 11">
    <name type="scientific">Symbiodinium pilosum</name>
    <name type="common">Dinoflagellate</name>
    <dbReference type="NCBI Taxonomy" id="2952"/>
    <lineage>
        <taxon>Eukaryota</taxon>
        <taxon>Sar</taxon>
        <taxon>Alveolata</taxon>
        <taxon>Dinophyceae</taxon>
        <taxon>Suessiales</taxon>
        <taxon>Symbiodiniaceae</taxon>
        <taxon>Symbiodinium</taxon>
    </lineage>
</organism>
<dbReference type="InterPro" id="IPR004358">
    <property type="entry name" value="Sig_transdc_His_kin-like_C"/>
</dbReference>
<evidence type="ECO:0000256" key="3">
    <source>
        <dbReference type="ARBA" id="ARBA00023125"/>
    </source>
</evidence>
<evidence type="ECO:0000259" key="9">
    <source>
        <dbReference type="PROSITE" id="PS50112"/>
    </source>
</evidence>
<dbReference type="InterPro" id="IPR000014">
    <property type="entry name" value="PAS"/>
</dbReference>
<dbReference type="InterPro" id="IPR011006">
    <property type="entry name" value="CheY-like_superfamily"/>
</dbReference>
<name>A0A812VPN0_SYMPI</name>
<dbReference type="PANTHER" id="PTHR43547:SF2">
    <property type="entry name" value="HYBRID SIGNAL TRANSDUCTION HISTIDINE KINASE C"/>
    <property type="match status" value="1"/>
</dbReference>
<dbReference type="InterPro" id="IPR036890">
    <property type="entry name" value="HATPase_C_sf"/>
</dbReference>
<dbReference type="SMART" id="SM00387">
    <property type="entry name" value="HATPase_c"/>
    <property type="match status" value="1"/>
</dbReference>
<dbReference type="InterPro" id="IPR003594">
    <property type="entry name" value="HATPase_dom"/>
</dbReference>
<dbReference type="SUPFAM" id="SSF52172">
    <property type="entry name" value="CheY-like"/>
    <property type="match status" value="1"/>
</dbReference>
<dbReference type="InterPro" id="IPR036388">
    <property type="entry name" value="WH-like_DNA-bd_sf"/>
</dbReference>
<dbReference type="CDD" id="cd00130">
    <property type="entry name" value="PAS"/>
    <property type="match status" value="1"/>
</dbReference>
<dbReference type="Pfam" id="PF08447">
    <property type="entry name" value="PAS_3"/>
    <property type="match status" value="1"/>
</dbReference>
<accession>A0A812VPN0</accession>
<dbReference type="FunFam" id="3.40.50.2300:FF:000018">
    <property type="entry name" value="DNA-binding transcriptional regulator NtrC"/>
    <property type="match status" value="1"/>
</dbReference>
<dbReference type="InterPro" id="IPR036097">
    <property type="entry name" value="HisK_dim/P_sf"/>
</dbReference>
<dbReference type="InterPro" id="IPR003661">
    <property type="entry name" value="HisK_dim/P_dom"/>
</dbReference>